<dbReference type="Proteomes" id="UP000007797">
    <property type="component" value="Unassembled WGS sequence"/>
</dbReference>
<dbReference type="KEGG" id="dfa:DFA_09290"/>
<sequence length="814" mass="92627">MRKRKYQSSSSSSPILLVPKGGFPDLTLLKIINDLEYNQDIVCLLMTCKAYYREFMKQYAKVITFKGYELNHFDNDGVAKSIIGSNMKPFQGIYNSSMEILETQHCDDQYTESSLSLKEKSTKESILEAVQDPTKLTSLELEEYKGHIKDLRLLCFQATITPIFIPETVIDLTADVDNTDNAIFPSKLVKFTTTTSFNSPYTYPPTLRKLVYKRGDDPPPVIYLPTSLEKFSCPITRIDESSSVFVLPSTMVINNDNSPSVNNQPYLFPSRLKKLTITREYETYKDDFSIRIDQIINCSNVEHLVFHHSENHHGYFRLDLYIRRLDNGDVMINSGDLFFGGGLSNLTLLKIINDLEYNQDIVCLLMTCKAYYREFMKQYAKVITFKGIKGHASHHRSWSIDKFIISSQMKPFKEIYTSSSLETTTTKVPRTTVTITGSITRELIIKAVEDSTKLKNIDLYEFTGDIKDVLFPSIITMSIDIESVLPRFPTISQWSCCNLTQLSISSGVVLPADLQFPPSLTELHINYSCSDTFSIDLENLMFLNDLSIFSFSGATLIPVTNIHLPNPNNSLELTILYLSIPLNPTTMTQSFFPPNLQDLTMDFQFFGNTKPPPTVTKMDMETNKRIPKDFFPKGLLDLSLVLLGGSSLDPGVLPQGLKKLYMNDRCCKILPEYIPDTVVDLWVNVANSRKALFPSGLVKFKTSTNYNSPFNYPPTMREMSFRKSRHPPPIIYLPTSLDTLSCSISRINDTLVFVFPTTKVINNDNSSPTDNPPHFILPYRLKKIEVALDEVKDNYSFKNDFSFRIDQIINCSNV</sequence>
<reference evidence="2" key="1">
    <citation type="journal article" date="2011" name="Genome Res.">
        <title>Phylogeny-wide analysis of social amoeba genomes highlights ancient origins for complex intercellular communication.</title>
        <authorList>
            <person name="Heidel A.J."/>
            <person name="Lawal H.M."/>
            <person name="Felder M."/>
            <person name="Schilde C."/>
            <person name="Helps N.R."/>
            <person name="Tunggal B."/>
            <person name="Rivero F."/>
            <person name="John U."/>
            <person name="Schleicher M."/>
            <person name="Eichinger L."/>
            <person name="Platzer M."/>
            <person name="Noegel A.A."/>
            <person name="Schaap P."/>
            <person name="Gloeckner G."/>
        </authorList>
    </citation>
    <scope>NUCLEOTIDE SEQUENCE [LARGE SCALE GENOMIC DNA]</scope>
    <source>
        <strain evidence="2">SH3</strain>
    </source>
</reference>
<proteinExistence type="predicted"/>
<accession>F4Q778</accession>
<organism evidence="1 2">
    <name type="scientific">Cavenderia fasciculata</name>
    <name type="common">Slime mold</name>
    <name type="synonym">Dictyostelium fasciculatum</name>
    <dbReference type="NCBI Taxonomy" id="261658"/>
    <lineage>
        <taxon>Eukaryota</taxon>
        <taxon>Amoebozoa</taxon>
        <taxon>Evosea</taxon>
        <taxon>Eumycetozoa</taxon>
        <taxon>Dictyostelia</taxon>
        <taxon>Acytosteliales</taxon>
        <taxon>Cavenderiaceae</taxon>
        <taxon>Cavenderia</taxon>
    </lineage>
</organism>
<dbReference type="GeneID" id="14868295"/>
<dbReference type="AlphaFoldDB" id="F4Q778"/>
<dbReference type="EMBL" id="GL883024">
    <property type="protein sequence ID" value="EGG16260.1"/>
    <property type="molecule type" value="Genomic_DNA"/>
</dbReference>
<protein>
    <submittedName>
        <fullName evidence="1">Uncharacterized protein</fullName>
    </submittedName>
</protein>
<name>F4Q778_CACFS</name>
<keyword evidence="2" id="KW-1185">Reference proteome</keyword>
<evidence type="ECO:0000313" key="2">
    <source>
        <dbReference type="Proteomes" id="UP000007797"/>
    </source>
</evidence>
<evidence type="ECO:0000313" key="1">
    <source>
        <dbReference type="EMBL" id="EGG16260.1"/>
    </source>
</evidence>
<dbReference type="RefSeq" id="XP_004354644.1">
    <property type="nucleotide sequence ID" value="XM_004354592.1"/>
</dbReference>
<gene>
    <name evidence="1" type="ORF">DFA_09290</name>
</gene>